<reference evidence="1" key="1">
    <citation type="submission" date="2013-05" db="EMBL/GenBank/DDBJ databases">
        <authorList>
            <person name="Harkins D.M."/>
            <person name="Durkin A.S."/>
            <person name="Brinkac L.M."/>
            <person name="Haft D.H."/>
            <person name="Selengut J.D."/>
            <person name="Sanka R."/>
            <person name="DePew J."/>
            <person name="Purushe J."/>
            <person name="Hartskeerl R.A."/>
            <person name="Ahmed A."/>
            <person name="van der Linden H."/>
            <person name="Goris M.G.A."/>
            <person name="Vinetz J.M."/>
            <person name="Sutton G.G."/>
            <person name="Nierman W.C."/>
            <person name="Fouts D.E."/>
        </authorList>
    </citation>
    <scope>NUCLEOTIDE SEQUENCE [LARGE SCALE GENOMIC DNA]</scope>
    <source>
        <strain evidence="1">L 60</strain>
    </source>
</reference>
<dbReference type="Proteomes" id="UP000018747">
    <property type="component" value="Unassembled WGS sequence"/>
</dbReference>
<evidence type="ECO:0000313" key="1">
    <source>
        <dbReference type="EMBL" id="EQA64438.1"/>
    </source>
</evidence>
<protein>
    <submittedName>
        <fullName evidence="1">Uncharacterized protein</fullName>
    </submittedName>
</protein>
<keyword evidence="2" id="KW-1185">Reference proteome</keyword>
<dbReference type="AlphaFoldDB" id="V6IG46"/>
<comment type="caution">
    <text evidence="1">The sequence shown here is derived from an EMBL/GenBank/DDBJ whole genome shotgun (WGS) entry which is preliminary data.</text>
</comment>
<evidence type="ECO:0000313" key="2">
    <source>
        <dbReference type="Proteomes" id="UP000018747"/>
    </source>
</evidence>
<organism evidence="1 2">
    <name type="scientific">Leptospira alexanderi serovar Manhao 3 str. L 60</name>
    <dbReference type="NCBI Taxonomy" id="1049759"/>
    <lineage>
        <taxon>Bacteria</taxon>
        <taxon>Pseudomonadati</taxon>
        <taxon>Spirochaetota</taxon>
        <taxon>Spirochaetia</taxon>
        <taxon>Leptospirales</taxon>
        <taxon>Leptospiraceae</taxon>
        <taxon>Leptospira</taxon>
    </lineage>
</organism>
<name>V6IG46_9LEPT</name>
<gene>
    <name evidence="1" type="ORF">LEP1GSC062_0503</name>
</gene>
<dbReference type="EMBL" id="AHMT02000005">
    <property type="protein sequence ID" value="EQA64438.1"/>
    <property type="molecule type" value="Genomic_DNA"/>
</dbReference>
<accession>V6IG46</accession>
<sequence length="87" mass="10291">MAEKDKIVFKRSIQNRSYKFFEKSSDILQIIFKNTDSFHLVRTLTKHSDTEKLHVSGPKRTSESPKAYDLKHNLKRIFHFLARDAPK</sequence>
<proteinExistence type="predicted"/>